<dbReference type="GO" id="GO:0015969">
    <property type="term" value="P:guanosine tetraphosphate metabolic process"/>
    <property type="evidence" value="ECO:0007669"/>
    <property type="project" value="InterPro"/>
</dbReference>
<comment type="caution">
    <text evidence="3">The sequence shown here is derived from an EMBL/GenBank/DDBJ whole genome shotgun (WGS) entry which is preliminary data.</text>
</comment>
<gene>
    <name evidence="3" type="ORF">DLAC_09015</name>
</gene>
<evidence type="ECO:0000313" key="4">
    <source>
        <dbReference type="Proteomes" id="UP000076078"/>
    </source>
</evidence>
<evidence type="ECO:0000256" key="1">
    <source>
        <dbReference type="SAM" id="Phobius"/>
    </source>
</evidence>
<dbReference type="Proteomes" id="UP000076078">
    <property type="component" value="Unassembled WGS sequence"/>
</dbReference>
<protein>
    <recommendedName>
        <fullName evidence="2">RelA/SpoT domain-containing protein</fullName>
    </recommendedName>
</protein>
<dbReference type="OrthoDB" id="22224at2759"/>
<keyword evidence="1" id="KW-0812">Transmembrane</keyword>
<dbReference type="Pfam" id="PF04607">
    <property type="entry name" value="RelA_SpoT"/>
    <property type="match status" value="1"/>
</dbReference>
<dbReference type="InterPro" id="IPR007685">
    <property type="entry name" value="RelA_SpoT"/>
</dbReference>
<dbReference type="CDD" id="cd05399">
    <property type="entry name" value="NT_Rel-Spo_like"/>
    <property type="match status" value="1"/>
</dbReference>
<feature type="transmembrane region" description="Helical" evidence="1">
    <location>
        <begin position="7"/>
        <end position="26"/>
    </location>
</feature>
<keyword evidence="1" id="KW-0472">Membrane</keyword>
<name>A0A151Z8W8_TIELA</name>
<keyword evidence="1" id="KW-1133">Transmembrane helix</keyword>
<proteinExistence type="predicted"/>
<feature type="domain" description="RelA/SpoT" evidence="2">
    <location>
        <begin position="82"/>
        <end position="193"/>
    </location>
</feature>
<dbReference type="AlphaFoldDB" id="A0A151Z8W8"/>
<evidence type="ECO:0000313" key="3">
    <source>
        <dbReference type="EMBL" id="KYQ90397.1"/>
    </source>
</evidence>
<sequence length="217" mass="26116">MNSFITIILIHIFVLHFVSIFGYRIVNNETSCLLDYRTKMVSKENDIYTEEKRHQLGIILNNFLKELDYIKMNTLLYKEYSSRVKTVHSSHRKIKARNYKSWRDLSDYCGVSILIHPSKNINDILDRLHSSKQFKIVICEKRGIDEWFHTGYRAVHCDIEYKEIHIELQIRTVLQDYWNVLTHEEYENSRVHGYDNINISLKYKILTLIFKLTEYFI</sequence>
<keyword evidence="4" id="KW-1185">Reference proteome</keyword>
<dbReference type="SMART" id="SM00954">
    <property type="entry name" value="RelA_SpoT"/>
    <property type="match status" value="1"/>
</dbReference>
<evidence type="ECO:0000259" key="2">
    <source>
        <dbReference type="SMART" id="SM00954"/>
    </source>
</evidence>
<accession>A0A151Z8W8</accession>
<dbReference type="Gene3D" id="3.30.460.10">
    <property type="entry name" value="Beta Polymerase, domain 2"/>
    <property type="match status" value="1"/>
</dbReference>
<reference evidence="3 4" key="1">
    <citation type="submission" date="2015-12" db="EMBL/GenBank/DDBJ databases">
        <title>Dictyostelia acquired genes for synthesis and detection of signals that induce cell-type specialization by lateral gene transfer from prokaryotes.</title>
        <authorList>
            <person name="Gloeckner G."/>
            <person name="Schaap P."/>
        </authorList>
    </citation>
    <scope>NUCLEOTIDE SEQUENCE [LARGE SCALE GENOMIC DNA]</scope>
    <source>
        <strain evidence="3 4">TK</strain>
    </source>
</reference>
<dbReference type="InParanoid" id="A0A151Z8W8"/>
<dbReference type="SUPFAM" id="SSF81301">
    <property type="entry name" value="Nucleotidyltransferase"/>
    <property type="match status" value="1"/>
</dbReference>
<organism evidence="3 4">
    <name type="scientific">Tieghemostelium lacteum</name>
    <name type="common">Slime mold</name>
    <name type="synonym">Dictyostelium lacteum</name>
    <dbReference type="NCBI Taxonomy" id="361077"/>
    <lineage>
        <taxon>Eukaryota</taxon>
        <taxon>Amoebozoa</taxon>
        <taxon>Evosea</taxon>
        <taxon>Eumycetozoa</taxon>
        <taxon>Dictyostelia</taxon>
        <taxon>Dictyosteliales</taxon>
        <taxon>Raperosteliaceae</taxon>
        <taxon>Tieghemostelium</taxon>
    </lineage>
</organism>
<dbReference type="EMBL" id="LODT01000037">
    <property type="protein sequence ID" value="KYQ90397.1"/>
    <property type="molecule type" value="Genomic_DNA"/>
</dbReference>
<dbReference type="InterPro" id="IPR043519">
    <property type="entry name" value="NT_sf"/>
</dbReference>